<proteinExistence type="predicted"/>
<reference evidence="1" key="1">
    <citation type="submission" date="2020-08" db="EMBL/GenBank/DDBJ databases">
        <title>Multicomponent nature underlies the extraordinary mechanical properties of spider dragline silk.</title>
        <authorList>
            <person name="Kono N."/>
            <person name="Nakamura H."/>
            <person name="Mori M."/>
            <person name="Yoshida Y."/>
            <person name="Ohtoshi R."/>
            <person name="Malay A.D."/>
            <person name="Moran D.A.P."/>
            <person name="Tomita M."/>
            <person name="Numata K."/>
            <person name="Arakawa K."/>
        </authorList>
    </citation>
    <scope>NUCLEOTIDE SEQUENCE</scope>
</reference>
<keyword evidence="2" id="KW-1185">Reference proteome</keyword>
<protein>
    <submittedName>
        <fullName evidence="1">Uncharacterized protein</fullName>
    </submittedName>
</protein>
<dbReference type="Proteomes" id="UP000887159">
    <property type="component" value="Unassembled WGS sequence"/>
</dbReference>
<evidence type="ECO:0000313" key="1">
    <source>
        <dbReference type="EMBL" id="GFY27647.1"/>
    </source>
</evidence>
<evidence type="ECO:0000313" key="2">
    <source>
        <dbReference type="Proteomes" id="UP000887159"/>
    </source>
</evidence>
<dbReference type="EMBL" id="BMAU01021380">
    <property type="protein sequence ID" value="GFY27647.1"/>
    <property type="molecule type" value="Genomic_DNA"/>
</dbReference>
<sequence length="70" mass="8113">MDKDHTTKKVFDAKPFGIRRKGKPNLKWTEGLEKDLLVVRTKNWRTLAGRRMALKRLLEKTKAHPGLSSL</sequence>
<dbReference type="AlphaFoldDB" id="A0A8X7BEM8"/>
<name>A0A8X7BEM8_TRICX</name>
<accession>A0A8X7BEM8</accession>
<gene>
    <name evidence="1" type="primary">NCL1_51000</name>
    <name evidence="1" type="ORF">TNCV_910981</name>
</gene>
<comment type="caution">
    <text evidence="1">The sequence shown here is derived from an EMBL/GenBank/DDBJ whole genome shotgun (WGS) entry which is preliminary data.</text>
</comment>
<organism evidence="1 2">
    <name type="scientific">Trichonephila clavipes</name>
    <name type="common">Golden silk orbweaver</name>
    <name type="synonym">Nephila clavipes</name>
    <dbReference type="NCBI Taxonomy" id="2585209"/>
    <lineage>
        <taxon>Eukaryota</taxon>
        <taxon>Metazoa</taxon>
        <taxon>Ecdysozoa</taxon>
        <taxon>Arthropoda</taxon>
        <taxon>Chelicerata</taxon>
        <taxon>Arachnida</taxon>
        <taxon>Araneae</taxon>
        <taxon>Araneomorphae</taxon>
        <taxon>Entelegynae</taxon>
        <taxon>Araneoidea</taxon>
        <taxon>Nephilidae</taxon>
        <taxon>Trichonephila</taxon>
    </lineage>
</organism>